<organism evidence="1 2">
    <name type="scientific">Clunio marinus</name>
    <dbReference type="NCBI Taxonomy" id="568069"/>
    <lineage>
        <taxon>Eukaryota</taxon>
        <taxon>Metazoa</taxon>
        <taxon>Ecdysozoa</taxon>
        <taxon>Arthropoda</taxon>
        <taxon>Hexapoda</taxon>
        <taxon>Insecta</taxon>
        <taxon>Pterygota</taxon>
        <taxon>Neoptera</taxon>
        <taxon>Endopterygota</taxon>
        <taxon>Diptera</taxon>
        <taxon>Nematocera</taxon>
        <taxon>Chironomoidea</taxon>
        <taxon>Chironomidae</taxon>
        <taxon>Clunio</taxon>
    </lineage>
</organism>
<evidence type="ECO:0000313" key="2">
    <source>
        <dbReference type="Proteomes" id="UP000183832"/>
    </source>
</evidence>
<protein>
    <submittedName>
        <fullName evidence="1">CLUMA_CG007069, isoform A</fullName>
    </submittedName>
</protein>
<keyword evidence="2" id="KW-1185">Reference proteome</keyword>
<sequence length="132" mass="15586">MKSLKCKVVKDLYYPNMTCYAKPYNRTTSMFTVYVKFKKPLDDFSAKLLFEYRYCNIYREIIKSPKFNWCSKATNTNTNTKANNTNPLVKIYYRTLKLSDEILVRKCPINEFNDKNIVMSTDAFPDIALEII</sequence>
<evidence type="ECO:0000313" key="1">
    <source>
        <dbReference type="EMBL" id="CRK93536.1"/>
    </source>
</evidence>
<proteinExistence type="predicted"/>
<accession>A0A1J1HZK8</accession>
<dbReference type="Proteomes" id="UP000183832">
    <property type="component" value="Unassembled WGS sequence"/>
</dbReference>
<name>A0A1J1HZK8_9DIPT</name>
<reference evidence="1 2" key="1">
    <citation type="submission" date="2015-04" db="EMBL/GenBank/DDBJ databases">
        <authorList>
            <person name="Syromyatnikov M.Y."/>
            <person name="Popov V.N."/>
        </authorList>
    </citation>
    <scope>NUCLEOTIDE SEQUENCE [LARGE SCALE GENOMIC DNA]</scope>
</reference>
<gene>
    <name evidence="1" type="ORF">CLUMA_CG007069</name>
</gene>
<dbReference type="EMBL" id="CVRI01000037">
    <property type="protein sequence ID" value="CRK93536.1"/>
    <property type="molecule type" value="Genomic_DNA"/>
</dbReference>
<dbReference type="AlphaFoldDB" id="A0A1J1HZK8"/>